<dbReference type="PANTHER" id="PTHR44757:SF2">
    <property type="entry name" value="BIOFILM ARCHITECTURE MAINTENANCE PROTEIN MBAA"/>
    <property type="match status" value="1"/>
</dbReference>
<dbReference type="PANTHER" id="PTHR44757">
    <property type="entry name" value="DIGUANYLATE CYCLASE DGCP"/>
    <property type="match status" value="1"/>
</dbReference>
<dbReference type="InterPro" id="IPR029150">
    <property type="entry name" value="dCache_3"/>
</dbReference>
<evidence type="ECO:0000313" key="13">
    <source>
        <dbReference type="EMBL" id="ADR34293.1"/>
    </source>
</evidence>
<dbReference type="InterPro" id="IPR000014">
    <property type="entry name" value="PAS"/>
</dbReference>
<organism evidence="13 14">
    <name type="scientific">Sulfuricurvum kujiense (strain ATCC BAA-921 / DSM 16994 / JCM 11577 / YK-1)</name>
    <dbReference type="NCBI Taxonomy" id="709032"/>
    <lineage>
        <taxon>Bacteria</taxon>
        <taxon>Pseudomonadati</taxon>
        <taxon>Campylobacterota</taxon>
        <taxon>Epsilonproteobacteria</taxon>
        <taxon>Campylobacterales</taxon>
        <taxon>Sulfurimonadaceae</taxon>
        <taxon>Sulfuricurvum</taxon>
    </lineage>
</organism>
<dbReference type="InterPro" id="IPR029151">
    <property type="entry name" value="Sensor-like_sf"/>
</dbReference>
<dbReference type="SUPFAM" id="SSF103190">
    <property type="entry name" value="Sensory domain-like"/>
    <property type="match status" value="1"/>
</dbReference>
<dbReference type="CDD" id="cd00130">
    <property type="entry name" value="PAS"/>
    <property type="match status" value="1"/>
</dbReference>
<dbReference type="Pfam" id="PF14827">
    <property type="entry name" value="dCache_3"/>
    <property type="match status" value="1"/>
</dbReference>
<dbReference type="PROSITE" id="PS50887">
    <property type="entry name" value="GGDEF"/>
    <property type="match status" value="1"/>
</dbReference>
<dbReference type="eggNOG" id="COG5001">
    <property type="taxonomic scope" value="Bacteria"/>
</dbReference>
<dbReference type="STRING" id="709032.Sulku_1632"/>
<keyword evidence="6" id="KW-0067">ATP-binding</keyword>
<keyword evidence="3" id="KW-0808">Transferase</keyword>
<dbReference type="Gene3D" id="3.20.20.450">
    <property type="entry name" value="EAL domain"/>
    <property type="match status" value="1"/>
</dbReference>
<evidence type="ECO:0000256" key="2">
    <source>
        <dbReference type="ARBA" id="ARBA00022553"/>
    </source>
</evidence>
<dbReference type="CDD" id="cd01948">
    <property type="entry name" value="EAL"/>
    <property type="match status" value="1"/>
</dbReference>
<dbReference type="EMBL" id="CP002355">
    <property type="protein sequence ID" value="ADR34293.1"/>
    <property type="molecule type" value="Genomic_DNA"/>
</dbReference>
<dbReference type="SUPFAM" id="SSF141868">
    <property type="entry name" value="EAL domain-like"/>
    <property type="match status" value="1"/>
</dbReference>
<feature type="domain" description="PAC" evidence="10">
    <location>
        <begin position="439"/>
        <end position="491"/>
    </location>
</feature>
<accession>E4U0H6</accession>
<evidence type="ECO:0000256" key="5">
    <source>
        <dbReference type="ARBA" id="ARBA00022777"/>
    </source>
</evidence>
<keyword evidence="2" id="KW-0597">Phosphoprotein</keyword>
<evidence type="ECO:0000259" key="11">
    <source>
        <dbReference type="PROSITE" id="PS50883"/>
    </source>
</evidence>
<dbReference type="SUPFAM" id="SSF55073">
    <property type="entry name" value="Nucleotide cyclase"/>
    <property type="match status" value="1"/>
</dbReference>
<evidence type="ECO:0000259" key="10">
    <source>
        <dbReference type="PROSITE" id="PS50113"/>
    </source>
</evidence>
<dbReference type="Proteomes" id="UP000008721">
    <property type="component" value="Chromosome"/>
</dbReference>
<dbReference type="Pfam" id="PF00990">
    <property type="entry name" value="GGDEF"/>
    <property type="match status" value="1"/>
</dbReference>
<evidence type="ECO:0000256" key="3">
    <source>
        <dbReference type="ARBA" id="ARBA00022679"/>
    </source>
</evidence>
<dbReference type="InterPro" id="IPR001633">
    <property type="entry name" value="EAL_dom"/>
</dbReference>
<dbReference type="GO" id="GO:0016020">
    <property type="term" value="C:membrane"/>
    <property type="evidence" value="ECO:0007669"/>
    <property type="project" value="UniProtKB-SubCell"/>
</dbReference>
<dbReference type="Pfam" id="PF13426">
    <property type="entry name" value="PAS_9"/>
    <property type="match status" value="1"/>
</dbReference>
<dbReference type="HOGENOM" id="CLU_000445_70_20_7"/>
<evidence type="ECO:0000256" key="7">
    <source>
        <dbReference type="ARBA" id="ARBA00023012"/>
    </source>
</evidence>
<evidence type="ECO:0000256" key="6">
    <source>
        <dbReference type="ARBA" id="ARBA00022840"/>
    </source>
</evidence>
<evidence type="ECO:0000256" key="4">
    <source>
        <dbReference type="ARBA" id="ARBA00022741"/>
    </source>
</evidence>
<dbReference type="Gene3D" id="3.30.450.20">
    <property type="entry name" value="PAS domain"/>
    <property type="match status" value="2"/>
</dbReference>
<name>E4U0H6_SULKY</name>
<dbReference type="Pfam" id="PF00563">
    <property type="entry name" value="EAL"/>
    <property type="match status" value="1"/>
</dbReference>
<feature type="domain" description="GGDEF" evidence="12">
    <location>
        <begin position="523"/>
        <end position="661"/>
    </location>
</feature>
<feature type="transmembrane region" description="Helical" evidence="8">
    <location>
        <begin position="321"/>
        <end position="347"/>
    </location>
</feature>
<dbReference type="SUPFAM" id="SSF55785">
    <property type="entry name" value="PYP-like sensor domain (PAS domain)"/>
    <property type="match status" value="1"/>
</dbReference>
<reference evidence="13 14" key="1">
    <citation type="journal article" date="2012" name="Stand. Genomic Sci.">
        <title>Complete genome sequence of the sulfur compounds oxidizing chemolithoautotroph Sulfuricurvum kujiense type strain (YK-1(T)).</title>
        <authorList>
            <person name="Han C."/>
            <person name="Kotsyurbenko O."/>
            <person name="Chertkov O."/>
            <person name="Held B."/>
            <person name="Lapidus A."/>
            <person name="Nolan M."/>
            <person name="Lucas S."/>
            <person name="Hammon N."/>
            <person name="Deshpande S."/>
            <person name="Cheng J.F."/>
            <person name="Tapia R."/>
            <person name="Goodwin L.A."/>
            <person name="Pitluck S."/>
            <person name="Liolios K."/>
            <person name="Pagani I."/>
            <person name="Ivanova N."/>
            <person name="Mavromatis K."/>
            <person name="Mikhailova N."/>
            <person name="Pati A."/>
            <person name="Chen A."/>
            <person name="Palaniappan K."/>
            <person name="Land M."/>
            <person name="Hauser L."/>
            <person name="Chang Y.J."/>
            <person name="Jeffries C.D."/>
            <person name="Brambilla E.M."/>
            <person name="Rohde M."/>
            <person name="Spring S."/>
            <person name="Sikorski J."/>
            <person name="Goker M."/>
            <person name="Woyke T."/>
            <person name="Bristow J."/>
            <person name="Eisen J.A."/>
            <person name="Markowitz V."/>
            <person name="Hugenholtz P."/>
            <person name="Kyrpides N.C."/>
            <person name="Klenk H.P."/>
            <person name="Detter J.C."/>
        </authorList>
    </citation>
    <scope>NUCLEOTIDE SEQUENCE [LARGE SCALE GENOMIC DNA]</scope>
    <source>
        <strain evidence="14">ATCC BAA-921 / DSM 16994 / JCM 11577 / YK-1</strain>
    </source>
</reference>
<dbReference type="SMART" id="SM00091">
    <property type="entry name" value="PAS"/>
    <property type="match status" value="1"/>
</dbReference>
<dbReference type="NCBIfam" id="TIGR00229">
    <property type="entry name" value="sensory_box"/>
    <property type="match status" value="1"/>
</dbReference>
<dbReference type="PROSITE" id="PS50113">
    <property type="entry name" value="PAC"/>
    <property type="match status" value="1"/>
</dbReference>
<evidence type="ECO:0000259" key="9">
    <source>
        <dbReference type="PROSITE" id="PS50112"/>
    </source>
</evidence>
<dbReference type="Gene3D" id="3.30.70.270">
    <property type="match status" value="1"/>
</dbReference>
<dbReference type="PROSITE" id="PS50883">
    <property type="entry name" value="EAL"/>
    <property type="match status" value="1"/>
</dbReference>
<dbReference type="InterPro" id="IPR035965">
    <property type="entry name" value="PAS-like_dom_sf"/>
</dbReference>
<proteinExistence type="predicted"/>
<evidence type="ECO:0000259" key="12">
    <source>
        <dbReference type="PROSITE" id="PS50887"/>
    </source>
</evidence>
<keyword evidence="14" id="KW-1185">Reference proteome</keyword>
<feature type="domain" description="PAS" evidence="9">
    <location>
        <begin position="364"/>
        <end position="435"/>
    </location>
</feature>
<keyword evidence="8" id="KW-0472">Membrane</keyword>
<dbReference type="GO" id="GO:0005524">
    <property type="term" value="F:ATP binding"/>
    <property type="evidence" value="ECO:0007669"/>
    <property type="project" value="UniProtKB-KW"/>
</dbReference>
<dbReference type="SMART" id="SM00267">
    <property type="entry name" value="GGDEF"/>
    <property type="match status" value="1"/>
</dbReference>
<dbReference type="RefSeq" id="WP_013460490.1">
    <property type="nucleotide sequence ID" value="NC_014762.1"/>
</dbReference>
<dbReference type="OrthoDB" id="9777298at2"/>
<dbReference type="InterPro" id="IPR052155">
    <property type="entry name" value="Biofilm_reg_signaling"/>
</dbReference>
<evidence type="ECO:0000256" key="1">
    <source>
        <dbReference type="ARBA" id="ARBA00004370"/>
    </source>
</evidence>
<dbReference type="InterPro" id="IPR000160">
    <property type="entry name" value="GGDEF_dom"/>
</dbReference>
<dbReference type="SMART" id="SM00052">
    <property type="entry name" value="EAL"/>
    <property type="match status" value="1"/>
</dbReference>
<dbReference type="PROSITE" id="PS50112">
    <property type="entry name" value="PAS"/>
    <property type="match status" value="1"/>
</dbReference>
<feature type="domain" description="EAL" evidence="11">
    <location>
        <begin position="670"/>
        <end position="923"/>
    </location>
</feature>
<dbReference type="GO" id="GO:0000160">
    <property type="term" value="P:phosphorelay signal transduction system"/>
    <property type="evidence" value="ECO:0007669"/>
    <property type="project" value="UniProtKB-KW"/>
</dbReference>
<keyword evidence="5" id="KW-0418">Kinase</keyword>
<dbReference type="KEGG" id="sku:Sulku_1632"/>
<evidence type="ECO:0000313" key="14">
    <source>
        <dbReference type="Proteomes" id="UP000008721"/>
    </source>
</evidence>
<dbReference type="InterPro" id="IPR043128">
    <property type="entry name" value="Rev_trsase/Diguanyl_cyclase"/>
</dbReference>
<dbReference type="CDD" id="cd01949">
    <property type="entry name" value="GGDEF"/>
    <property type="match status" value="1"/>
</dbReference>
<keyword evidence="7" id="KW-0902">Two-component regulatory system</keyword>
<gene>
    <name evidence="13" type="ordered locus">Sulku_1632</name>
</gene>
<dbReference type="AlphaFoldDB" id="E4U0H6"/>
<protein>
    <submittedName>
        <fullName evidence="13">Diguanylate cyclase/phosphodiesterase with PAS/PAC sensor(S)</fullName>
    </submittedName>
</protein>
<dbReference type="GO" id="GO:0016301">
    <property type="term" value="F:kinase activity"/>
    <property type="evidence" value="ECO:0007669"/>
    <property type="project" value="UniProtKB-KW"/>
</dbReference>
<keyword evidence="8" id="KW-0812">Transmembrane</keyword>
<sequence length="923" mass="104540">MILKKSNRLQIDEKESLEDISTGPILNRLMMGLSVMILIGAISVISLLIQQQRNFLNDSFRTRIDEVSSDLQKIIEQQTVGLTLAIQPIAEDERMKAALREGDRNRLLNEWQGVFEAMKKENHLTHFYFLDKNRVCLLRVHNPKKYGDLIDRFTAQKAEWSHKRSSGIEIGPLGTLTLRVVQPIYDHEILIGYIELGKEIEDVLEGLHARTTDNIAVLIHKKYLKRHSWDEGMRMLGRESNWSQLPDDAIIYTSQKKIPEPFLELVRSYKNDRLLHRVTDREISYDEKDWRVTMIPIKDASDKEIGDMMLMNDITLENGKFIRFIAMSATFGMILIGAFLGSVFFLLRRTDLAIRTQQSNLKESEERFEQLAEQSRTFIWEVDSKGKLTYVSDTVEKVLGYRSDELVGKKYFYDFHPPEGKESFKKTVCEVFEGKESFENFTNLAVDREGETVWLTTNGIAMVSNDGTFLGYRGSNTDISERKYSEEKINGLSFFDQLTALPNRTLLMDRLKQAMAAGSRNGKYGALLFIDLDNFKTLNDTLGHEIGDSLLKLVAQRLSGCVREGDTVSRFGGDEFVVVLGELSVSETDAATAGELVAEKILGSLNQPYFLGGINHRSSASIGITLFKGDDTSTDDLMKQADLAMYKSKDAGRNGLSFFDPNMEHTLKERALLEHDLRIGIEEKQFILYYQAQVVNHGHIAGAEALVRWEHPKRGIISPMEFIPVAEEIGLIIPLGEWIMKTACAQLAAWSHIPEMADITIAVNVSARQFSQNDFVEQVLSILHENGANPKKLKLELTESLFLQDVEEVIEKMVALKNEGVSFSLDDFGTGYSSLSYLKRLPLDQLKIDKSFVRDLLIDPNDAIICKSTIALAESMGLSVIAEGVETQEQHHALSEIGCFSYQGYWFSRPVPLSEFEALHKTT</sequence>
<dbReference type="InterPro" id="IPR000700">
    <property type="entry name" value="PAS-assoc_C"/>
</dbReference>
<keyword evidence="4" id="KW-0547">Nucleotide-binding</keyword>
<feature type="transmembrane region" description="Helical" evidence="8">
    <location>
        <begin position="29"/>
        <end position="49"/>
    </location>
</feature>
<dbReference type="InterPro" id="IPR035919">
    <property type="entry name" value="EAL_sf"/>
</dbReference>
<evidence type="ECO:0000256" key="8">
    <source>
        <dbReference type="SAM" id="Phobius"/>
    </source>
</evidence>
<dbReference type="NCBIfam" id="TIGR00254">
    <property type="entry name" value="GGDEF"/>
    <property type="match status" value="1"/>
</dbReference>
<keyword evidence="8" id="KW-1133">Transmembrane helix</keyword>
<dbReference type="FunFam" id="3.20.20.450:FF:000001">
    <property type="entry name" value="Cyclic di-GMP phosphodiesterase yahA"/>
    <property type="match status" value="1"/>
</dbReference>
<comment type="subcellular location">
    <subcellularLocation>
        <location evidence="1">Membrane</location>
    </subcellularLocation>
</comment>
<dbReference type="InterPro" id="IPR029787">
    <property type="entry name" value="Nucleotide_cyclase"/>
</dbReference>